<dbReference type="SUPFAM" id="SSF55658">
    <property type="entry name" value="L9 N-domain-like"/>
    <property type="match status" value="1"/>
</dbReference>
<proteinExistence type="predicted"/>
<comment type="caution">
    <text evidence="3">The sequence shown here is derived from an EMBL/GenBank/DDBJ whole genome shotgun (WGS) entry which is preliminary data.</text>
</comment>
<accession>A0A8H7CYV0</accession>
<evidence type="ECO:0000256" key="1">
    <source>
        <dbReference type="SAM" id="MobiDB-lite"/>
    </source>
</evidence>
<feature type="region of interest" description="Disordered" evidence="1">
    <location>
        <begin position="16"/>
        <end position="94"/>
    </location>
</feature>
<feature type="domain" description="Ribonuclease H1 N-terminal" evidence="2">
    <location>
        <begin position="170"/>
        <end position="212"/>
    </location>
</feature>
<dbReference type="Proteomes" id="UP000623467">
    <property type="component" value="Unassembled WGS sequence"/>
</dbReference>
<dbReference type="AlphaFoldDB" id="A0A8H7CYV0"/>
<sequence>MPDGLTFEELLANLSLGSDSAPPVIPALPSPPRRTFRDSAAPSPARRTAVPPPLSPASSPHHAVRDAAAPWIQASPSSARRAGVSPSPVASHADPSLFPATSTLSATAETVPVALPPALPPRPRIYYFESRDGSGYTTDWATAGAASQGVPDGHVRVVQAGSKKKKPKAKAYTVFYGQVPGVYLAWAQAKDMVSRVPNAVYRGYPSVAEAQEAFDYARARGWVRASGHTIDLIPNMPAPSELDEVVNPFWTSAPNLRDDDEWYVVYRGITPGVYRTVCVCSAKTEISYSPNRISSGWRRN</sequence>
<protein>
    <submittedName>
        <fullName evidence="3">Cauli-VI domain-containing protein</fullName>
    </submittedName>
</protein>
<gene>
    <name evidence="3" type="ORF">MSAN_01509400</name>
</gene>
<name>A0A8H7CYV0_9AGAR</name>
<dbReference type="Gene3D" id="3.40.970.10">
    <property type="entry name" value="Ribonuclease H1, N-terminal domain"/>
    <property type="match status" value="1"/>
</dbReference>
<dbReference type="InterPro" id="IPR009027">
    <property type="entry name" value="Ribosomal_bL9/RNase_H1_N"/>
</dbReference>
<dbReference type="OrthoDB" id="3270804at2759"/>
<organism evidence="3 4">
    <name type="scientific">Mycena sanguinolenta</name>
    <dbReference type="NCBI Taxonomy" id="230812"/>
    <lineage>
        <taxon>Eukaryota</taxon>
        <taxon>Fungi</taxon>
        <taxon>Dikarya</taxon>
        <taxon>Basidiomycota</taxon>
        <taxon>Agaricomycotina</taxon>
        <taxon>Agaricomycetes</taxon>
        <taxon>Agaricomycetidae</taxon>
        <taxon>Agaricales</taxon>
        <taxon>Marasmiineae</taxon>
        <taxon>Mycenaceae</taxon>
        <taxon>Mycena</taxon>
    </lineage>
</organism>
<dbReference type="InterPro" id="IPR037056">
    <property type="entry name" value="RNase_H1_N_sf"/>
</dbReference>
<feature type="compositionally biased region" description="Pro residues" evidence="1">
    <location>
        <begin position="23"/>
        <end position="32"/>
    </location>
</feature>
<dbReference type="EMBL" id="JACAZH010000012">
    <property type="protein sequence ID" value="KAF7353217.1"/>
    <property type="molecule type" value="Genomic_DNA"/>
</dbReference>
<evidence type="ECO:0000259" key="2">
    <source>
        <dbReference type="Pfam" id="PF01693"/>
    </source>
</evidence>
<keyword evidence="4" id="KW-1185">Reference proteome</keyword>
<reference evidence="3" key="1">
    <citation type="submission" date="2020-05" db="EMBL/GenBank/DDBJ databases">
        <title>Mycena genomes resolve the evolution of fungal bioluminescence.</title>
        <authorList>
            <person name="Tsai I.J."/>
        </authorList>
    </citation>
    <scope>NUCLEOTIDE SEQUENCE</scope>
    <source>
        <strain evidence="3">160909Yilan</strain>
    </source>
</reference>
<dbReference type="InterPro" id="IPR011320">
    <property type="entry name" value="RNase_H1_N"/>
</dbReference>
<evidence type="ECO:0000313" key="3">
    <source>
        <dbReference type="EMBL" id="KAF7353217.1"/>
    </source>
</evidence>
<dbReference type="Pfam" id="PF01693">
    <property type="entry name" value="Cauli_VI"/>
    <property type="match status" value="1"/>
</dbReference>
<evidence type="ECO:0000313" key="4">
    <source>
        <dbReference type="Proteomes" id="UP000623467"/>
    </source>
</evidence>